<protein>
    <recommendedName>
        <fullName evidence="2">Lipocalin/cytosolic fatty-acid binding domain-containing protein</fullName>
    </recommendedName>
</protein>
<accession>A0A7M7PQD9</accession>
<dbReference type="OMA" id="TEMIMTC"/>
<sequence>MAQLVGSWKLVRSESFEEYLKEMGVNTPMRKLATHMHPSCEIKRDGDSFSIKMNVPVITIHEQGFTIGVPFEDLLPNGLKQMTIARLEDENKIRFLEEEESDKPHVVVREVIGDEMIMTCSKGDVKCTRIFKRIEN</sequence>
<dbReference type="Pfam" id="PF00061">
    <property type="entry name" value="Lipocalin"/>
    <property type="match status" value="1"/>
</dbReference>
<dbReference type="GO" id="GO:0015908">
    <property type="term" value="P:fatty acid transport"/>
    <property type="evidence" value="ECO:0000318"/>
    <property type="project" value="GO_Central"/>
</dbReference>
<name>A0A7M7PQD9_STRPU</name>
<feature type="domain" description="Lipocalin/cytosolic fatty-acid binding" evidence="2">
    <location>
        <begin position="5"/>
        <end position="133"/>
    </location>
</feature>
<dbReference type="CDD" id="cd00742">
    <property type="entry name" value="FABP"/>
    <property type="match status" value="1"/>
</dbReference>
<comment type="similarity">
    <text evidence="1">Belongs to the calycin superfamily. Fatty-acid binding protein (FABP) family.</text>
</comment>
<evidence type="ECO:0000313" key="4">
    <source>
        <dbReference type="Proteomes" id="UP000007110"/>
    </source>
</evidence>
<reference evidence="4" key="1">
    <citation type="submission" date="2015-02" db="EMBL/GenBank/DDBJ databases">
        <title>Genome sequencing for Strongylocentrotus purpuratus.</title>
        <authorList>
            <person name="Murali S."/>
            <person name="Liu Y."/>
            <person name="Vee V."/>
            <person name="English A."/>
            <person name="Wang M."/>
            <person name="Skinner E."/>
            <person name="Han Y."/>
            <person name="Muzny D.M."/>
            <person name="Worley K.C."/>
            <person name="Gibbs R.A."/>
        </authorList>
    </citation>
    <scope>NUCLEOTIDE SEQUENCE</scope>
</reference>
<dbReference type="PANTHER" id="PTHR11955">
    <property type="entry name" value="FATTY ACID BINDING PROTEIN"/>
    <property type="match status" value="1"/>
</dbReference>
<dbReference type="InterPro" id="IPR000566">
    <property type="entry name" value="Lipocln_cytosolic_FA-bd_dom"/>
</dbReference>
<proteinExistence type="inferred from homology"/>
<dbReference type="KEGG" id="spu:580154"/>
<dbReference type="FunCoup" id="A0A7M7PQD9">
    <property type="interactions" value="623"/>
</dbReference>
<evidence type="ECO:0000259" key="2">
    <source>
        <dbReference type="Pfam" id="PF00061"/>
    </source>
</evidence>
<dbReference type="InterPro" id="IPR012674">
    <property type="entry name" value="Calycin"/>
</dbReference>
<dbReference type="InterPro" id="IPR031259">
    <property type="entry name" value="ILBP"/>
</dbReference>
<dbReference type="EnsemblMetazoa" id="XM_030998322">
    <property type="protein sequence ID" value="XP_030854182"/>
    <property type="gene ID" value="LOC580154"/>
</dbReference>
<dbReference type="RefSeq" id="XP_030854477.1">
    <property type="nucleotide sequence ID" value="XM_030998617.1"/>
</dbReference>
<dbReference type="RefSeq" id="XP_030854182.1">
    <property type="nucleotide sequence ID" value="XM_030998322.1"/>
</dbReference>
<dbReference type="Proteomes" id="UP000007110">
    <property type="component" value="Unassembled WGS sequence"/>
</dbReference>
<dbReference type="EnsemblMetazoa" id="XM_030998617">
    <property type="protein sequence ID" value="XP_030854477"/>
    <property type="gene ID" value="LOC115919063"/>
</dbReference>
<dbReference type="InterPro" id="IPR000463">
    <property type="entry name" value="Fatty_acid-bd"/>
</dbReference>
<dbReference type="Gene3D" id="2.40.128.20">
    <property type="match status" value="1"/>
</dbReference>
<dbReference type="InParanoid" id="A0A7M7PQD9"/>
<evidence type="ECO:0000256" key="1">
    <source>
        <dbReference type="ARBA" id="ARBA00008390"/>
    </source>
</evidence>
<dbReference type="SUPFAM" id="SSF50814">
    <property type="entry name" value="Lipocalins"/>
    <property type="match status" value="1"/>
</dbReference>
<dbReference type="GO" id="GO:0005634">
    <property type="term" value="C:nucleus"/>
    <property type="evidence" value="ECO:0000318"/>
    <property type="project" value="GO_Central"/>
</dbReference>
<reference evidence="3" key="2">
    <citation type="submission" date="2021-01" db="UniProtKB">
        <authorList>
            <consortium name="EnsemblMetazoa"/>
        </authorList>
    </citation>
    <scope>IDENTIFICATION</scope>
</reference>
<dbReference type="GO" id="GO:0005504">
    <property type="term" value="F:fatty acid binding"/>
    <property type="evidence" value="ECO:0000318"/>
    <property type="project" value="GO_Central"/>
</dbReference>
<dbReference type="OrthoDB" id="412780at2759"/>
<dbReference type="GeneID" id="115919063"/>
<dbReference type="KEGG" id="spu:115919063"/>
<keyword evidence="4" id="KW-1185">Reference proteome</keyword>
<dbReference type="GeneID" id="580154"/>
<dbReference type="PRINTS" id="PR00178">
    <property type="entry name" value="FATTYACIDBP"/>
</dbReference>
<organism evidence="3 4">
    <name type="scientific">Strongylocentrotus purpuratus</name>
    <name type="common">Purple sea urchin</name>
    <dbReference type="NCBI Taxonomy" id="7668"/>
    <lineage>
        <taxon>Eukaryota</taxon>
        <taxon>Metazoa</taxon>
        <taxon>Echinodermata</taxon>
        <taxon>Eleutherozoa</taxon>
        <taxon>Echinozoa</taxon>
        <taxon>Echinoidea</taxon>
        <taxon>Euechinoidea</taxon>
        <taxon>Echinacea</taxon>
        <taxon>Camarodonta</taxon>
        <taxon>Echinidea</taxon>
        <taxon>Strongylocentrotidae</taxon>
        <taxon>Strongylocentrotus</taxon>
    </lineage>
</organism>
<dbReference type="AlphaFoldDB" id="A0A7M7PQD9"/>
<evidence type="ECO:0000313" key="3">
    <source>
        <dbReference type="EnsemblMetazoa" id="XP_030854182"/>
    </source>
</evidence>
<dbReference type="GO" id="GO:0005829">
    <property type="term" value="C:cytosol"/>
    <property type="evidence" value="ECO:0000318"/>
    <property type="project" value="GO_Central"/>
</dbReference>